<dbReference type="Gene3D" id="1.10.530.10">
    <property type="match status" value="1"/>
</dbReference>
<sequence length="222" mass="23141">MIRLWQRVGKVRAVAVLVLVAGLAGGLLIANRQTQHNATAEPVKAADAASLPRAGASSSAAPVSSDQASAQSKAQDAAAAAAAQAKAAEDAARKKKEEEASRSNTRSAGPPAYPAPASCAVYSGNRNIGCTELLAAGFGLDQMPCLDKLWTRESGWNPNAHNKSSGAHGIPQALPGSKMASYGANWETDARTQIKWGLNGYIKPRYKTPCGAWGHSQSTGWY</sequence>
<feature type="region of interest" description="Disordered" evidence="1">
    <location>
        <begin position="40"/>
        <end position="114"/>
    </location>
</feature>
<dbReference type="InterPro" id="IPR023346">
    <property type="entry name" value="Lysozyme-like_dom_sf"/>
</dbReference>
<evidence type="ECO:0000313" key="2">
    <source>
        <dbReference type="EMBL" id="UWZ59356.1"/>
    </source>
</evidence>
<organism evidence="2 3">
    <name type="scientific">Dactylosporangium aurantiacum</name>
    <dbReference type="NCBI Taxonomy" id="35754"/>
    <lineage>
        <taxon>Bacteria</taxon>
        <taxon>Bacillati</taxon>
        <taxon>Actinomycetota</taxon>
        <taxon>Actinomycetes</taxon>
        <taxon>Micromonosporales</taxon>
        <taxon>Micromonosporaceae</taxon>
        <taxon>Dactylosporangium</taxon>
    </lineage>
</organism>
<dbReference type="SUPFAM" id="SSF53955">
    <property type="entry name" value="Lysozyme-like"/>
    <property type="match status" value="1"/>
</dbReference>
<evidence type="ECO:0000256" key="1">
    <source>
        <dbReference type="SAM" id="MobiDB-lite"/>
    </source>
</evidence>
<reference evidence="2" key="1">
    <citation type="submission" date="2021-04" db="EMBL/GenBank/DDBJ databases">
        <title>Dactylosporangium aurantiacum NRRL B-8018 full assembly.</title>
        <authorList>
            <person name="Hartkoorn R.C."/>
            <person name="Beaudoing E."/>
            <person name="Hot D."/>
        </authorList>
    </citation>
    <scope>NUCLEOTIDE SEQUENCE</scope>
    <source>
        <strain evidence="2">NRRL B-8018</strain>
    </source>
</reference>
<name>A0A9Q9IPN7_9ACTN</name>
<feature type="compositionally biased region" description="Low complexity" evidence="1">
    <location>
        <begin position="48"/>
        <end position="86"/>
    </location>
</feature>
<dbReference type="Proteomes" id="UP001058003">
    <property type="component" value="Chromosome"/>
</dbReference>
<keyword evidence="3" id="KW-1185">Reference proteome</keyword>
<dbReference type="AlphaFoldDB" id="A0A9Q9IPN7"/>
<gene>
    <name evidence="2" type="ORF">Daura_04670</name>
</gene>
<dbReference type="KEGG" id="daur:Daura_04670"/>
<feature type="compositionally biased region" description="Basic and acidic residues" evidence="1">
    <location>
        <begin position="87"/>
        <end position="101"/>
    </location>
</feature>
<proteinExistence type="predicted"/>
<dbReference type="EMBL" id="CP073767">
    <property type="protein sequence ID" value="UWZ59356.1"/>
    <property type="molecule type" value="Genomic_DNA"/>
</dbReference>
<evidence type="ECO:0000313" key="3">
    <source>
        <dbReference type="Proteomes" id="UP001058003"/>
    </source>
</evidence>
<accession>A0A9Q9IPN7</accession>
<protein>
    <submittedName>
        <fullName evidence="2">Lytic transglycosylase domain-containing protein</fullName>
    </submittedName>
</protein>